<proteinExistence type="predicted"/>
<accession>A0ABX7HIA2</accession>
<organism evidence="1 2">
    <name type="scientific">Mammaliicoccus vitulinus</name>
    <dbReference type="NCBI Taxonomy" id="71237"/>
    <lineage>
        <taxon>Bacteria</taxon>
        <taxon>Bacillati</taxon>
        <taxon>Bacillota</taxon>
        <taxon>Bacilli</taxon>
        <taxon>Bacillales</taxon>
        <taxon>Staphylococcaceae</taxon>
        <taxon>Mammaliicoccus</taxon>
    </lineage>
</organism>
<evidence type="ECO:0000313" key="2">
    <source>
        <dbReference type="Proteomes" id="UP000627155"/>
    </source>
</evidence>
<dbReference type="Proteomes" id="UP000627155">
    <property type="component" value="Chromosome"/>
</dbReference>
<dbReference type="EMBL" id="CP069486">
    <property type="protein sequence ID" value="QRO85736.1"/>
    <property type="molecule type" value="Genomic_DNA"/>
</dbReference>
<sequence>MLEPIIFIPNEELSLDSKLAYVLKININKIPTLARIPTTSKMNFT</sequence>
<name>A0ABX7HIA2_9STAP</name>
<keyword evidence="2" id="KW-1185">Reference proteome</keyword>
<protein>
    <submittedName>
        <fullName evidence="1">Uncharacterized protein</fullName>
    </submittedName>
</protein>
<gene>
    <name evidence="1" type="ORF">I6J37_03280</name>
</gene>
<reference evidence="1 2" key="1">
    <citation type="submission" date="2021-02" db="EMBL/GenBank/DDBJ databases">
        <title>FDA dAtabase for Regulatory Grade micrObial Sequences (FDA-ARGOS): Supporting development and validation of Infectious Disease Dx tests.</title>
        <authorList>
            <person name="Sproer C."/>
            <person name="Gronow S."/>
            <person name="Severitt S."/>
            <person name="Schroder I."/>
            <person name="Tallon L."/>
            <person name="Sadzewicz L."/>
            <person name="Zhao X."/>
            <person name="Boylan J."/>
            <person name="Ott S."/>
            <person name="Bowen H."/>
            <person name="Vavikolanu K."/>
            <person name="Mehta A."/>
            <person name="Aluvathingal J."/>
            <person name="Nadendla S."/>
            <person name="Lowell S."/>
            <person name="Myers T."/>
            <person name="Yan Y."/>
            <person name="Sichtig H."/>
        </authorList>
    </citation>
    <scope>NUCLEOTIDE SEQUENCE [LARGE SCALE GENOMIC DNA]</scope>
    <source>
        <strain evidence="1 2">FDAARGOS_1207</strain>
    </source>
</reference>
<dbReference type="RefSeq" id="WP_169034426.1">
    <property type="nucleotide sequence ID" value="NZ_CP050459.1"/>
</dbReference>
<evidence type="ECO:0000313" key="1">
    <source>
        <dbReference type="EMBL" id="QRO85736.1"/>
    </source>
</evidence>